<dbReference type="Proteomes" id="UP000475862">
    <property type="component" value="Unassembled WGS sequence"/>
</dbReference>
<comment type="caution">
    <text evidence="1">The sequence shown here is derived from an EMBL/GenBank/DDBJ whole genome shotgun (WGS) entry which is preliminary data.</text>
</comment>
<evidence type="ECO:0000313" key="2">
    <source>
        <dbReference type="Proteomes" id="UP000475862"/>
    </source>
</evidence>
<reference evidence="1 2" key="1">
    <citation type="submission" date="2019-08" db="EMBL/GenBank/DDBJ databases">
        <title>The genome of the soybean aphid Biotype 1, its phylome, world population structure and adaptation to the North American continent.</title>
        <authorList>
            <person name="Giordano R."/>
            <person name="Donthu R.K."/>
            <person name="Hernandez A.G."/>
            <person name="Wright C.L."/>
            <person name="Zimin A.V."/>
        </authorList>
    </citation>
    <scope>NUCLEOTIDE SEQUENCE [LARGE SCALE GENOMIC DNA]</scope>
    <source>
        <tissue evidence="1">Whole aphids</tissue>
    </source>
</reference>
<dbReference type="EMBL" id="VYZN01000042">
    <property type="protein sequence ID" value="KAE9530946.1"/>
    <property type="molecule type" value="Genomic_DNA"/>
</dbReference>
<proteinExistence type="predicted"/>
<evidence type="ECO:0000313" key="1">
    <source>
        <dbReference type="EMBL" id="KAE9530946.1"/>
    </source>
</evidence>
<protein>
    <submittedName>
        <fullName evidence="1">Uncharacterized protein</fullName>
    </submittedName>
</protein>
<dbReference type="AlphaFoldDB" id="A0A6G0TDC5"/>
<accession>A0A6G0TDC5</accession>
<organism evidence="1 2">
    <name type="scientific">Aphis glycines</name>
    <name type="common">Soybean aphid</name>
    <dbReference type="NCBI Taxonomy" id="307491"/>
    <lineage>
        <taxon>Eukaryota</taxon>
        <taxon>Metazoa</taxon>
        <taxon>Ecdysozoa</taxon>
        <taxon>Arthropoda</taxon>
        <taxon>Hexapoda</taxon>
        <taxon>Insecta</taxon>
        <taxon>Pterygota</taxon>
        <taxon>Neoptera</taxon>
        <taxon>Paraneoptera</taxon>
        <taxon>Hemiptera</taxon>
        <taxon>Sternorrhyncha</taxon>
        <taxon>Aphidomorpha</taxon>
        <taxon>Aphidoidea</taxon>
        <taxon>Aphididae</taxon>
        <taxon>Aphidini</taxon>
        <taxon>Aphis</taxon>
        <taxon>Aphis</taxon>
    </lineage>
</organism>
<name>A0A6G0TDC5_APHGL</name>
<keyword evidence="2" id="KW-1185">Reference proteome</keyword>
<sequence length="220" mass="25379">MFIEALQKSNSIDCRASIKAEAASLVLCEDKVALMAGVLLIYAAPRMLPVKTVIIYSNWLIICGTNEIKCKIFYKFLTKNFYELPIILFENYLSICHRPVYVTRIISCLLDGVGMLTKGKMPLFLELIDLQTFLPKVRTKVLKVDNRNVRVVLTTLINIPCYIHTDTVELDHKVMNNTDDYLPMHSMSTYYYYRFIVIARLEYTYLSAMSIRQAIAHIND</sequence>
<gene>
    <name evidence="1" type="ORF">AGLY_011408</name>
</gene>